<gene>
    <name evidence="1" type="ORF">DIT68_14470</name>
</gene>
<protein>
    <submittedName>
        <fullName evidence="1">Uncharacterized protein</fullName>
    </submittedName>
</protein>
<organism evidence="1 2">
    <name type="scientific">Brumimicrobium oceani</name>
    <dbReference type="NCBI Taxonomy" id="2100725"/>
    <lineage>
        <taxon>Bacteria</taxon>
        <taxon>Pseudomonadati</taxon>
        <taxon>Bacteroidota</taxon>
        <taxon>Flavobacteriia</taxon>
        <taxon>Flavobacteriales</taxon>
        <taxon>Crocinitomicaceae</taxon>
        <taxon>Brumimicrobium</taxon>
    </lineage>
</organism>
<reference evidence="1 2" key="2">
    <citation type="submission" date="2018-05" db="EMBL/GenBank/DDBJ databases">
        <authorList>
            <person name="Lanie J.A."/>
            <person name="Ng W.-L."/>
            <person name="Kazmierczak K.M."/>
            <person name="Andrzejewski T.M."/>
            <person name="Davidsen T.M."/>
            <person name="Wayne K.J."/>
            <person name="Tettelin H."/>
            <person name="Glass J.I."/>
            <person name="Rusch D."/>
            <person name="Podicherti R."/>
            <person name="Tsui H.-C.T."/>
            <person name="Winkler M.E."/>
        </authorList>
    </citation>
    <scope>NUCLEOTIDE SEQUENCE [LARGE SCALE GENOMIC DNA]</scope>
    <source>
        <strain evidence="1 2">C305</strain>
    </source>
</reference>
<keyword evidence="2" id="KW-1185">Reference proteome</keyword>
<comment type="caution">
    <text evidence="1">The sequence shown here is derived from an EMBL/GenBank/DDBJ whole genome shotgun (WGS) entry which is preliminary data.</text>
</comment>
<sequence length="62" mass="7340">MELWILNFGTWIEFWLGDFGSLECIDRWNEFVLDAKAFKLSCSSQKNNTCKSSTLFTFIMEF</sequence>
<dbReference type="AlphaFoldDB" id="A0A2U2X284"/>
<evidence type="ECO:0000313" key="2">
    <source>
        <dbReference type="Proteomes" id="UP000245370"/>
    </source>
</evidence>
<evidence type="ECO:0000313" key="1">
    <source>
        <dbReference type="EMBL" id="PWH81893.1"/>
    </source>
</evidence>
<proteinExistence type="predicted"/>
<dbReference type="EMBL" id="QFRJ01000015">
    <property type="protein sequence ID" value="PWH81893.1"/>
    <property type="molecule type" value="Genomic_DNA"/>
</dbReference>
<reference evidence="1 2" key="1">
    <citation type="submission" date="2018-05" db="EMBL/GenBank/DDBJ databases">
        <title>Brumimicrobium oceani sp. nov., isolated from coastal sediment.</title>
        <authorList>
            <person name="Kou Y."/>
        </authorList>
    </citation>
    <scope>NUCLEOTIDE SEQUENCE [LARGE SCALE GENOMIC DNA]</scope>
    <source>
        <strain evidence="1 2">C305</strain>
    </source>
</reference>
<dbReference type="Proteomes" id="UP000245370">
    <property type="component" value="Unassembled WGS sequence"/>
</dbReference>
<name>A0A2U2X284_9FLAO</name>
<accession>A0A2U2X284</accession>